<reference evidence="1 2" key="1">
    <citation type="submission" date="2023-01" db="EMBL/GenBank/DDBJ databases">
        <title>Psychrosphaera sp. nov., isolated from marine algae.</title>
        <authorList>
            <person name="Bayburt H."/>
            <person name="Choi B.J."/>
            <person name="Kim J.M."/>
            <person name="Choi D.G."/>
            <person name="Jeon C.O."/>
        </authorList>
    </citation>
    <scope>NUCLEOTIDE SEQUENCE [LARGE SCALE GENOMIC DNA]</scope>
    <source>
        <strain evidence="1 2">G1-22</strain>
    </source>
</reference>
<dbReference type="EMBL" id="JAQOMS010000002">
    <property type="protein sequence ID" value="MDC2888042.1"/>
    <property type="molecule type" value="Genomic_DNA"/>
</dbReference>
<protein>
    <submittedName>
        <fullName evidence="1">PilZ domain-containing protein</fullName>
    </submittedName>
</protein>
<dbReference type="Proteomes" id="UP001528411">
    <property type="component" value="Unassembled WGS sequence"/>
</dbReference>
<proteinExistence type="predicted"/>
<name>A0ABT5F936_9GAMM</name>
<organism evidence="1 2">
    <name type="scientific">Psychrosphaera algicola</name>
    <dbReference type="NCBI Taxonomy" id="3023714"/>
    <lineage>
        <taxon>Bacteria</taxon>
        <taxon>Pseudomonadati</taxon>
        <taxon>Pseudomonadota</taxon>
        <taxon>Gammaproteobacteria</taxon>
        <taxon>Alteromonadales</taxon>
        <taxon>Pseudoalteromonadaceae</taxon>
        <taxon>Psychrosphaera</taxon>
    </lineage>
</organism>
<evidence type="ECO:0000313" key="2">
    <source>
        <dbReference type="Proteomes" id="UP001528411"/>
    </source>
</evidence>
<accession>A0ABT5F936</accession>
<gene>
    <name evidence="1" type="ORF">PN838_03405</name>
</gene>
<comment type="caution">
    <text evidence="1">The sequence shown here is derived from an EMBL/GenBank/DDBJ whole genome shotgun (WGS) entry which is preliminary data.</text>
</comment>
<sequence>MTDQDLQLFNEYFQLEHRVNVNITLGGDWSTLPSDEAFDRSIPVPYKIASEMKGMEQTMLRPLRQLGDVIEPLANYLKAQSRKIDLMMSYILQSEDETGDQYTTFSYGGGGFTFYTDKPWQIDQWFTCKLFFDDEATAVFCLSKLVSCEDKSEEDEVKYLNTMVFRKIREEDRESIVRASLHQQSKQLLKKLNLSR</sequence>
<dbReference type="RefSeq" id="WP_272179773.1">
    <property type="nucleotide sequence ID" value="NZ_JAQOMS010000002.1"/>
</dbReference>
<keyword evidence="2" id="KW-1185">Reference proteome</keyword>
<evidence type="ECO:0000313" key="1">
    <source>
        <dbReference type="EMBL" id="MDC2888042.1"/>
    </source>
</evidence>